<evidence type="ECO:0000256" key="2">
    <source>
        <dbReference type="ARBA" id="ARBA00022723"/>
    </source>
</evidence>
<evidence type="ECO:0000259" key="6">
    <source>
        <dbReference type="Pfam" id="PF05699"/>
    </source>
</evidence>
<reference evidence="7" key="2">
    <citation type="submission" date="2025-08" db="UniProtKB">
        <authorList>
            <consortium name="Ensembl"/>
        </authorList>
    </citation>
    <scope>IDENTIFICATION</scope>
</reference>
<keyword evidence="8" id="KW-1185">Reference proteome</keyword>
<dbReference type="SUPFAM" id="SSF53098">
    <property type="entry name" value="Ribonuclease H-like"/>
    <property type="match status" value="1"/>
</dbReference>
<feature type="domain" description="HAT C-terminal dimerisation" evidence="6">
    <location>
        <begin position="580"/>
        <end position="644"/>
    </location>
</feature>
<proteinExistence type="predicted"/>
<accession>A0A3P8SYR9</accession>
<dbReference type="InterPro" id="IPR052035">
    <property type="entry name" value="ZnF_BED_domain_contain"/>
</dbReference>
<reference evidence="7 8" key="1">
    <citation type="submission" date="2018-03" db="EMBL/GenBank/DDBJ databases">
        <title>Finding Nemo's genes: A chromosome-scale reference assembly of the genome of the orange clownfish Amphiprion percula.</title>
        <authorList>
            <person name="Lehmann R."/>
        </authorList>
    </citation>
    <scope>NUCLEOTIDE SEQUENCE</scope>
</reference>
<dbReference type="OMA" id="THCDTPH"/>
<dbReference type="InterPro" id="IPR008906">
    <property type="entry name" value="HATC_C_dom"/>
</dbReference>
<dbReference type="Ensembl" id="ENSAPET00000017675.1">
    <property type="protein sequence ID" value="ENSAPEP00000017187.1"/>
    <property type="gene ID" value="ENSAPEG00000012294.1"/>
</dbReference>
<dbReference type="Proteomes" id="UP000265080">
    <property type="component" value="Chromosome 7"/>
</dbReference>
<dbReference type="STRING" id="161767.ENSAPEP00000017187"/>
<dbReference type="GO" id="GO:0046983">
    <property type="term" value="F:protein dimerization activity"/>
    <property type="evidence" value="ECO:0007669"/>
    <property type="project" value="InterPro"/>
</dbReference>
<dbReference type="GeneTree" id="ENSGT00940000161131"/>
<keyword evidence="4" id="KW-0862">Zinc</keyword>
<keyword evidence="5" id="KW-0539">Nucleus</keyword>
<dbReference type="GO" id="GO:0005634">
    <property type="term" value="C:nucleus"/>
    <property type="evidence" value="ECO:0007669"/>
    <property type="project" value="UniProtKB-SubCell"/>
</dbReference>
<evidence type="ECO:0000313" key="7">
    <source>
        <dbReference type="Ensembl" id="ENSAPEP00000017187.1"/>
    </source>
</evidence>
<dbReference type="PANTHER" id="PTHR46481">
    <property type="entry name" value="ZINC FINGER BED DOMAIN-CONTAINING PROTEIN 4"/>
    <property type="match status" value="1"/>
</dbReference>
<sequence length="682" mass="77105">MVQFFSIKSVMYESFLFVSLHFIGSQRHPLSVTGRFIAVTHCDTPHSVGRTECGLSMSQPRIISFAYKNYKVSAVMKAVAHFLTHANLLSYRYDEYMMSKGITNEPEPQQPSVSQFLDICVGQYSMNHPQQKAITNGILEKLVIECNMPLSVVEHKSFRDFLKIVDPKYNSVCRKTLTSKTETVAGLRRDKLKTQLSNSDSVSVTVDIWSDRRMRGFLGVTVHYMEIDQDNIQLKSNLLACDRFKGSHTGERICEQFEAICHEYDIKSKLDYVITDNAANMRKAFTVCFPSEEGEVHDDDHLDDPELWHDLSPDNQEVVDAAMARKQRLQCFAHTLQLVVGDGLKDTKVTTSSLSKLSKLSSLLHTSTTFKEEFEAAYGERNSIPAAVNTRWNSTLRQVQAALRCDHLKLSSVLEKVGHRELTFTAREWSLLKELVDILKPFAEATHMTQGEKLVTISSVVPSVLALNHHLEKMIPQVRFLGSLVRSLQESLKNRFLGIFVNVKMATAQYGTTVPFSDPVYLKAAALDPAFALYWVDHHEGDEYLEEEGLFAAYRKRQRKDANATPALQLSHYLNLCEGQSVLSFWAMHMKALPSLFRVAIRVLAVPATSAPVERVFSHGGIIMRPHRAQMTDRLLVNETLMCMPPPQTFTQSNSYHGSLSHKYMQAHTDAIIARLAVTVSY</sequence>
<dbReference type="InterPro" id="IPR012337">
    <property type="entry name" value="RNaseH-like_sf"/>
</dbReference>
<name>A0A3P8SYR9_AMPPE</name>
<protein>
    <recommendedName>
        <fullName evidence="6">HAT C-terminal dimerisation domain-containing protein</fullName>
    </recommendedName>
</protein>
<evidence type="ECO:0000256" key="1">
    <source>
        <dbReference type="ARBA" id="ARBA00004123"/>
    </source>
</evidence>
<dbReference type="PANTHER" id="PTHR46481:SF10">
    <property type="entry name" value="ZINC FINGER BED DOMAIN-CONTAINING PROTEIN 39"/>
    <property type="match status" value="1"/>
</dbReference>
<evidence type="ECO:0000256" key="3">
    <source>
        <dbReference type="ARBA" id="ARBA00022771"/>
    </source>
</evidence>
<dbReference type="GO" id="GO:0008270">
    <property type="term" value="F:zinc ion binding"/>
    <property type="evidence" value="ECO:0007669"/>
    <property type="project" value="UniProtKB-KW"/>
</dbReference>
<comment type="subcellular location">
    <subcellularLocation>
        <location evidence="1">Nucleus</location>
    </subcellularLocation>
</comment>
<organism evidence="7 8">
    <name type="scientific">Amphiprion percula</name>
    <name type="common">Orange clownfish</name>
    <name type="synonym">Lutjanus percula</name>
    <dbReference type="NCBI Taxonomy" id="161767"/>
    <lineage>
        <taxon>Eukaryota</taxon>
        <taxon>Metazoa</taxon>
        <taxon>Chordata</taxon>
        <taxon>Craniata</taxon>
        <taxon>Vertebrata</taxon>
        <taxon>Euteleostomi</taxon>
        <taxon>Actinopterygii</taxon>
        <taxon>Neopterygii</taxon>
        <taxon>Teleostei</taxon>
        <taxon>Neoteleostei</taxon>
        <taxon>Acanthomorphata</taxon>
        <taxon>Ovalentaria</taxon>
        <taxon>Pomacentridae</taxon>
        <taxon>Amphiprion</taxon>
    </lineage>
</organism>
<reference evidence="7" key="3">
    <citation type="submission" date="2025-09" db="UniProtKB">
        <authorList>
            <consortium name="Ensembl"/>
        </authorList>
    </citation>
    <scope>IDENTIFICATION</scope>
</reference>
<evidence type="ECO:0000313" key="8">
    <source>
        <dbReference type="Proteomes" id="UP000265080"/>
    </source>
</evidence>
<dbReference type="Pfam" id="PF05699">
    <property type="entry name" value="Dimer_Tnp_hAT"/>
    <property type="match status" value="1"/>
</dbReference>
<keyword evidence="2" id="KW-0479">Metal-binding</keyword>
<dbReference type="AlphaFoldDB" id="A0A3P8SYR9"/>
<keyword evidence="3" id="KW-0863">Zinc-finger</keyword>
<evidence type="ECO:0000256" key="4">
    <source>
        <dbReference type="ARBA" id="ARBA00022833"/>
    </source>
</evidence>
<evidence type="ECO:0000256" key="5">
    <source>
        <dbReference type="ARBA" id="ARBA00023242"/>
    </source>
</evidence>